<dbReference type="Pfam" id="PF22763">
    <property type="entry name" value="NrS1-1_pol-like_HBD"/>
    <property type="match status" value="1"/>
</dbReference>
<evidence type="ECO:0000259" key="2">
    <source>
        <dbReference type="Pfam" id="PF22763"/>
    </source>
</evidence>
<protein>
    <submittedName>
        <fullName evidence="3">DNA helicase</fullName>
    </submittedName>
</protein>
<sequence length="352" mass="40101">MILPEQLEELREKKIWLNYVMIYNAGKHGGEGGYDKPPVNPYTLRDGSSTDSARWATFDECNAQIGKSATVYYKNKEYVTQPVAGVGLVLDAAGILGIDFDSVIKRDESGKVIGIAKEAQKIWQYINSYTEVSVSGTGVHILVYGKKPDKEVCRVSNDDGTEYEMYDSGRYFTLSGKPLKGCGKIERRDEQVRKVYDFILKRRQEQAAARSSVASCTSTGGNGERISPDESDQELWAKMFNSRYGTQIRSLYDGDTSSFGGDESRADLALCNHLAYWTNNDESRIDRMFRESGLMRKKWERADYRARTIRLALSDKSTYHEYTAEEKKRYAQMKEKQEREARLKAKQDKSPF</sequence>
<keyword evidence="3" id="KW-0347">Helicase</keyword>
<feature type="domain" description="NrS-1 polymerase-like HBD" evidence="2">
    <location>
        <begin position="264"/>
        <end position="320"/>
    </location>
</feature>
<dbReference type="EMBL" id="BK016200">
    <property type="protein sequence ID" value="DAG01947.1"/>
    <property type="molecule type" value="Genomic_DNA"/>
</dbReference>
<organism evidence="3">
    <name type="scientific">Myoviridae sp. ctrEx11</name>
    <dbReference type="NCBI Taxonomy" id="2825180"/>
    <lineage>
        <taxon>Viruses</taxon>
        <taxon>Duplodnaviria</taxon>
        <taxon>Heunggongvirae</taxon>
        <taxon>Uroviricota</taxon>
        <taxon>Caudoviricetes</taxon>
    </lineage>
</organism>
<keyword evidence="3" id="KW-0067">ATP-binding</keyword>
<dbReference type="InterPro" id="IPR054468">
    <property type="entry name" value="NrSPol-like_HBD"/>
</dbReference>
<proteinExistence type="predicted"/>
<dbReference type="GO" id="GO:0004386">
    <property type="term" value="F:helicase activity"/>
    <property type="evidence" value="ECO:0007669"/>
    <property type="project" value="UniProtKB-KW"/>
</dbReference>
<reference evidence="3" key="1">
    <citation type="journal article" date="2021" name="Proc. Natl. Acad. Sci. U.S.A.">
        <title>A Catalog of Tens of Thousands of Viruses from Human Metagenomes Reveals Hidden Associations with Chronic Diseases.</title>
        <authorList>
            <person name="Tisza M.J."/>
            <person name="Buck C.B."/>
        </authorList>
    </citation>
    <scope>NUCLEOTIDE SEQUENCE</scope>
    <source>
        <strain evidence="3">CtrEx11</strain>
    </source>
</reference>
<feature type="region of interest" description="Disordered" evidence="1">
    <location>
        <begin position="330"/>
        <end position="352"/>
    </location>
</feature>
<keyword evidence="3" id="KW-0547">Nucleotide-binding</keyword>
<evidence type="ECO:0000313" key="3">
    <source>
        <dbReference type="EMBL" id="DAG01947.1"/>
    </source>
</evidence>
<keyword evidence="3" id="KW-0378">Hydrolase</keyword>
<evidence type="ECO:0000256" key="1">
    <source>
        <dbReference type="SAM" id="MobiDB-lite"/>
    </source>
</evidence>
<name>A0A8S5V5R0_9CAUD</name>
<accession>A0A8S5V5R0</accession>